<dbReference type="EMBL" id="JRHC01000001">
    <property type="protein sequence ID" value="KJF45679.1"/>
    <property type="molecule type" value="Genomic_DNA"/>
</dbReference>
<name>A0A0D8JG30_9BACT</name>
<dbReference type="STRING" id="1544798.LH29_10170"/>
<dbReference type="RefSeq" id="WP_045028206.1">
    <property type="nucleotide sequence ID" value="NZ_JRHC01000001.1"/>
</dbReference>
<evidence type="ECO:0008006" key="3">
    <source>
        <dbReference type="Google" id="ProtNLM"/>
    </source>
</evidence>
<dbReference type="AlphaFoldDB" id="A0A0D8JG30"/>
<comment type="caution">
    <text evidence="1">The sequence shown here is derived from an EMBL/GenBank/DDBJ whole genome shotgun (WGS) entry which is preliminary data.</text>
</comment>
<evidence type="ECO:0000313" key="2">
    <source>
        <dbReference type="Proteomes" id="UP000032544"/>
    </source>
</evidence>
<dbReference type="Proteomes" id="UP000032544">
    <property type="component" value="Unassembled WGS sequence"/>
</dbReference>
<dbReference type="OrthoDB" id="828031at2"/>
<gene>
    <name evidence="1" type="ORF">LH29_10170</name>
</gene>
<reference evidence="1 2" key="1">
    <citation type="submission" date="2014-09" db="EMBL/GenBank/DDBJ databases">
        <title>Draft Genome Sequence of Draconibacterium sp. JN14CK-3.</title>
        <authorList>
            <person name="Dong C."/>
            <person name="Lai Q."/>
            <person name="Shao Z."/>
        </authorList>
    </citation>
    <scope>NUCLEOTIDE SEQUENCE [LARGE SCALE GENOMIC DNA]</scope>
    <source>
        <strain evidence="1 2">JN14CK-3</strain>
    </source>
</reference>
<keyword evidence="2" id="KW-1185">Reference proteome</keyword>
<proteinExistence type="predicted"/>
<sequence length="348" mass="39761">MKKLFFLILISVIFTTNTTKTANAQKTVNFSFDDFEEVIELKGEKLNLKDPLMNPWRIILSDTLLFVRNTGVSPNLDVISLNSGKTISKFCNLGRGPGEVIGPFDTQYIDNEKKCMIEDAAGQKVVFYDLDQILKDAPKKYSKVVHFKDSIMVHRVVKLKDGNFFCNLIGHKDGYMNCLLSPEGELVKFLDKYPKIKFPFNPEEGVNIFGPRLGVSSSLDKIIMPYDYSGLISVYSYTGEKILEFKGPDYEELDLVYRNGSTSLTTRNISTYNFPCANSESFMVPYDGTINKYNESRAFQIFHFGFDGSLLHHFKLDHSVTNIAVDWENQIIYGTNLDLEPCIYKFRF</sequence>
<protein>
    <recommendedName>
        <fullName evidence="3">6-bladed beta-propeller</fullName>
    </recommendedName>
</protein>
<dbReference type="PATRIC" id="fig|1544798.3.peg.2045"/>
<accession>A0A0D8JG30</accession>
<organism evidence="1 2">
    <name type="scientific">Draconibacterium sediminis</name>
    <dbReference type="NCBI Taxonomy" id="1544798"/>
    <lineage>
        <taxon>Bacteria</taxon>
        <taxon>Pseudomonadati</taxon>
        <taxon>Bacteroidota</taxon>
        <taxon>Bacteroidia</taxon>
        <taxon>Marinilabiliales</taxon>
        <taxon>Prolixibacteraceae</taxon>
        <taxon>Draconibacterium</taxon>
    </lineage>
</organism>
<evidence type="ECO:0000313" key="1">
    <source>
        <dbReference type="EMBL" id="KJF45679.1"/>
    </source>
</evidence>